<evidence type="ECO:0000256" key="14">
    <source>
        <dbReference type="ARBA" id="ARBA00031925"/>
    </source>
</evidence>
<dbReference type="GO" id="GO:0005768">
    <property type="term" value="C:endosome"/>
    <property type="evidence" value="ECO:0007669"/>
    <property type="project" value="UniProtKB-SubCell"/>
</dbReference>
<dbReference type="Gene3D" id="4.10.365.10">
    <property type="entry name" value="p27"/>
    <property type="match status" value="1"/>
</dbReference>
<sequence length="180" mass="20369">MSDVRLSNASPTVERVDARQPAESVRSGARRMLFGKPDREEIRRYADASQRESVRDFRERFNFDPVTETPLPGGDYEWKADEEAPEFYSRLPHGSERPPRGEARDSPGRGEESRTRTESAPETKGSRKRRSGASGSCSDECPKRRSKSDRDDDDDEEEEEDCVGGVVKTSSRPEDNQEVL</sequence>
<keyword evidence="12" id="KW-0131">Cell cycle</keyword>
<dbReference type="STRING" id="52670.A0A2I4C5Q1"/>
<gene>
    <name evidence="19" type="primary">LOC106525565</name>
</gene>
<organism evidence="18 19">
    <name type="scientific">Austrofundulus limnaeus</name>
    <name type="common">Annual killifish</name>
    <dbReference type="NCBI Taxonomy" id="52670"/>
    <lineage>
        <taxon>Eukaryota</taxon>
        <taxon>Metazoa</taxon>
        <taxon>Chordata</taxon>
        <taxon>Craniata</taxon>
        <taxon>Vertebrata</taxon>
        <taxon>Euteleostomi</taxon>
        <taxon>Actinopterygii</taxon>
        <taxon>Neopterygii</taxon>
        <taxon>Teleostei</taxon>
        <taxon>Neoteleostei</taxon>
        <taxon>Acanthomorphata</taxon>
        <taxon>Ovalentaria</taxon>
        <taxon>Atherinomorphae</taxon>
        <taxon>Cyprinodontiformes</taxon>
        <taxon>Rivulidae</taxon>
        <taxon>Austrofundulus</taxon>
    </lineage>
</organism>
<keyword evidence="8" id="KW-0967">Endosome</keyword>
<dbReference type="InParanoid" id="A0A2I4C5Q1"/>
<dbReference type="OrthoDB" id="6373236at2759"/>
<dbReference type="AlphaFoldDB" id="A0A2I4C5Q1"/>
<evidence type="ECO:0000259" key="17">
    <source>
        <dbReference type="Pfam" id="PF02234"/>
    </source>
</evidence>
<keyword evidence="11" id="KW-0539">Nucleus</keyword>
<reference evidence="19" key="1">
    <citation type="submission" date="2025-08" db="UniProtKB">
        <authorList>
            <consortium name="RefSeq"/>
        </authorList>
    </citation>
    <scope>IDENTIFICATION</scope>
    <source>
        <strain evidence="19">Quisiro</strain>
        <tissue evidence="19">Liver</tissue>
    </source>
</reference>
<keyword evidence="6" id="KW-0963">Cytoplasm</keyword>
<evidence type="ECO:0000256" key="16">
    <source>
        <dbReference type="SAM" id="MobiDB-lite"/>
    </source>
</evidence>
<keyword evidence="7" id="KW-0597">Phosphoprotein</keyword>
<protein>
    <recommendedName>
        <fullName evidence="5">Cyclin-dependent kinase inhibitor 1B</fullName>
    </recommendedName>
    <alternativeName>
        <fullName evidence="14">Cyclin-dependent kinase inhibitor p27</fullName>
    </alternativeName>
    <alternativeName>
        <fullName evidence="13">p27Kip1</fullName>
    </alternativeName>
</protein>
<feature type="compositionally biased region" description="Basic and acidic residues" evidence="16">
    <location>
        <begin position="93"/>
        <end position="125"/>
    </location>
</feature>
<evidence type="ECO:0000256" key="3">
    <source>
        <dbReference type="ARBA" id="ARBA00004496"/>
    </source>
</evidence>
<keyword evidence="10 19" id="KW-0649">Protein kinase inhibitor</keyword>
<feature type="domain" description="Cyclin-dependent kinase inhibitor" evidence="17">
    <location>
        <begin position="32"/>
        <end position="79"/>
    </location>
</feature>
<comment type="similarity">
    <text evidence="4">Belongs to the CDI family.</text>
</comment>
<evidence type="ECO:0000313" key="18">
    <source>
        <dbReference type="Proteomes" id="UP000192220"/>
    </source>
</evidence>
<dbReference type="PANTHER" id="PTHR10265:SF9">
    <property type="entry name" value="CYCLIN-DEPENDENT KINASE INHIBITOR 1B"/>
    <property type="match status" value="1"/>
</dbReference>
<evidence type="ECO:0000256" key="5">
    <source>
        <dbReference type="ARBA" id="ARBA00014547"/>
    </source>
</evidence>
<evidence type="ECO:0000313" key="19">
    <source>
        <dbReference type="RefSeq" id="XP_013875310.1"/>
    </source>
</evidence>
<dbReference type="InterPro" id="IPR044898">
    <property type="entry name" value="CDI_dom_sf"/>
</dbReference>
<dbReference type="PANTHER" id="PTHR10265">
    <property type="entry name" value="CYCLIN-DEPENDENT KINASE INHIBITOR 1"/>
    <property type="match status" value="1"/>
</dbReference>
<dbReference type="RefSeq" id="XP_013875310.1">
    <property type="nucleotide sequence ID" value="XM_014019856.1"/>
</dbReference>
<evidence type="ECO:0000256" key="11">
    <source>
        <dbReference type="ARBA" id="ARBA00023242"/>
    </source>
</evidence>
<comment type="function">
    <text evidence="15">Important regulator of cell cycle progression. Inhibits the kinase activity of CDK2 bound to cyclin A, but has little inhibitory activity on CDK2 bound to SPDYA. Involved in G1 arrest. Potent inhibitor of cyclin E- and cyclin A-CDK2 complexes. Forms a complex with cyclin type D-CDK4 complexes and is involved in the assembly, stability, and modulation of CCND1-CDK4 complex activation. Acts either as an inhibitor or an activator of cyclin type D-CDK4 complexes depending on its phosphorylation state and/or stoichometry.</text>
</comment>
<evidence type="ECO:0000256" key="10">
    <source>
        <dbReference type="ARBA" id="ARBA00023013"/>
    </source>
</evidence>
<feature type="region of interest" description="Disordered" evidence="16">
    <location>
        <begin position="1"/>
        <end position="180"/>
    </location>
</feature>
<accession>A0A2I4C5Q1</accession>
<dbReference type="InterPro" id="IPR003175">
    <property type="entry name" value="CDI_dom"/>
</dbReference>
<dbReference type="GO" id="GO:0005634">
    <property type="term" value="C:nucleus"/>
    <property type="evidence" value="ECO:0007669"/>
    <property type="project" value="UniProtKB-SubCell"/>
</dbReference>
<evidence type="ECO:0000256" key="7">
    <source>
        <dbReference type="ARBA" id="ARBA00022553"/>
    </source>
</evidence>
<dbReference type="Proteomes" id="UP000192220">
    <property type="component" value="Unplaced"/>
</dbReference>
<evidence type="ECO:0000256" key="1">
    <source>
        <dbReference type="ARBA" id="ARBA00004123"/>
    </source>
</evidence>
<evidence type="ECO:0000256" key="13">
    <source>
        <dbReference type="ARBA" id="ARBA00031903"/>
    </source>
</evidence>
<dbReference type="GO" id="GO:0051087">
    <property type="term" value="F:protein-folding chaperone binding"/>
    <property type="evidence" value="ECO:0007669"/>
    <property type="project" value="TreeGrafter"/>
</dbReference>
<proteinExistence type="inferred from homology"/>
<keyword evidence="18" id="KW-1185">Reference proteome</keyword>
<evidence type="ECO:0000256" key="12">
    <source>
        <dbReference type="ARBA" id="ARBA00023306"/>
    </source>
</evidence>
<dbReference type="KEGG" id="alim:106525565"/>
<evidence type="ECO:0000256" key="9">
    <source>
        <dbReference type="ARBA" id="ARBA00022843"/>
    </source>
</evidence>
<dbReference type="GO" id="GO:0000082">
    <property type="term" value="P:G1/S transition of mitotic cell cycle"/>
    <property type="evidence" value="ECO:0007669"/>
    <property type="project" value="TreeGrafter"/>
</dbReference>
<evidence type="ECO:0000256" key="15">
    <source>
        <dbReference type="ARBA" id="ARBA00045727"/>
    </source>
</evidence>
<evidence type="ECO:0000256" key="4">
    <source>
        <dbReference type="ARBA" id="ARBA00006726"/>
    </source>
</evidence>
<dbReference type="GO" id="GO:0004861">
    <property type="term" value="F:cyclin-dependent protein serine/threonine kinase inhibitor activity"/>
    <property type="evidence" value="ECO:0007669"/>
    <property type="project" value="InterPro"/>
</dbReference>
<dbReference type="Pfam" id="PF02234">
    <property type="entry name" value="CDI"/>
    <property type="match status" value="1"/>
</dbReference>
<feature type="compositionally biased region" description="Polar residues" evidence="16">
    <location>
        <begin position="1"/>
        <end position="11"/>
    </location>
</feature>
<dbReference type="GO" id="GO:0045930">
    <property type="term" value="P:negative regulation of mitotic cell cycle"/>
    <property type="evidence" value="ECO:0007669"/>
    <property type="project" value="TreeGrafter"/>
</dbReference>
<dbReference type="GeneID" id="106525565"/>
<comment type="subcellular location">
    <subcellularLocation>
        <location evidence="3">Cytoplasm</location>
    </subcellularLocation>
    <subcellularLocation>
        <location evidence="2">Endosome</location>
    </subcellularLocation>
    <subcellularLocation>
        <location evidence="1">Nucleus</location>
    </subcellularLocation>
</comment>
<evidence type="ECO:0000256" key="8">
    <source>
        <dbReference type="ARBA" id="ARBA00022753"/>
    </source>
</evidence>
<evidence type="ECO:0000256" key="6">
    <source>
        <dbReference type="ARBA" id="ARBA00022490"/>
    </source>
</evidence>
<feature type="compositionally biased region" description="Acidic residues" evidence="16">
    <location>
        <begin position="151"/>
        <end position="162"/>
    </location>
</feature>
<feature type="compositionally biased region" description="Basic and acidic residues" evidence="16">
    <location>
        <begin position="36"/>
        <end position="62"/>
    </location>
</feature>
<dbReference type="GO" id="GO:0008285">
    <property type="term" value="P:negative regulation of cell population proliferation"/>
    <property type="evidence" value="ECO:0007669"/>
    <property type="project" value="TreeGrafter"/>
</dbReference>
<feature type="compositionally biased region" description="Basic and acidic residues" evidence="16">
    <location>
        <begin position="171"/>
        <end position="180"/>
    </location>
</feature>
<name>A0A2I4C5Q1_AUSLI</name>
<keyword evidence="9" id="KW-0832">Ubl conjugation</keyword>
<evidence type="ECO:0000256" key="2">
    <source>
        <dbReference type="ARBA" id="ARBA00004177"/>
    </source>
</evidence>